<name>A0A1B6G4J5_9HEMI</name>
<gene>
    <name evidence="1" type="ORF">g.1341</name>
</gene>
<dbReference type="Gene3D" id="3.30.420.10">
    <property type="entry name" value="Ribonuclease H-like superfamily/Ribonuclease H"/>
    <property type="match status" value="1"/>
</dbReference>
<dbReference type="PANTHER" id="PTHR47326">
    <property type="entry name" value="TRANSPOSABLE ELEMENT TC3 TRANSPOSASE-LIKE PROTEIN"/>
    <property type="match status" value="1"/>
</dbReference>
<organism evidence="1">
    <name type="scientific">Cuerna arida</name>
    <dbReference type="NCBI Taxonomy" id="1464854"/>
    <lineage>
        <taxon>Eukaryota</taxon>
        <taxon>Metazoa</taxon>
        <taxon>Ecdysozoa</taxon>
        <taxon>Arthropoda</taxon>
        <taxon>Hexapoda</taxon>
        <taxon>Insecta</taxon>
        <taxon>Pterygota</taxon>
        <taxon>Neoptera</taxon>
        <taxon>Paraneoptera</taxon>
        <taxon>Hemiptera</taxon>
        <taxon>Auchenorrhyncha</taxon>
        <taxon>Membracoidea</taxon>
        <taxon>Cicadellidae</taxon>
        <taxon>Cicadellinae</taxon>
        <taxon>Proconiini</taxon>
        <taxon>Cuerna</taxon>
    </lineage>
</organism>
<accession>A0A1B6G4J5</accession>
<dbReference type="GO" id="GO:0003676">
    <property type="term" value="F:nucleic acid binding"/>
    <property type="evidence" value="ECO:0007669"/>
    <property type="project" value="InterPro"/>
</dbReference>
<protein>
    <recommendedName>
        <fullName evidence="2">Transposable element Tc3 transposase</fullName>
    </recommendedName>
</protein>
<sequence>ENPHISTRRAALEHDISQSSVRKILKCNKFKPIKVKLVQELSEDDYDRMVEFCDIMMGKLDAEPELLNRILFSDEATFMTNGAVNRYNCRYWADNNPHWYVEAHTQRPSKVNVWAGIVDHPLVGPFIIDGNLNSVNYLYTLDNQIVPTLQNMYGQEADNIWLQQDGAPPHYGLCSTTISK</sequence>
<dbReference type="InterPro" id="IPR036397">
    <property type="entry name" value="RNaseH_sf"/>
</dbReference>
<evidence type="ECO:0000313" key="1">
    <source>
        <dbReference type="EMBL" id="JAS57360.1"/>
    </source>
</evidence>
<dbReference type="EMBL" id="GECZ01012409">
    <property type="protein sequence ID" value="JAS57360.1"/>
    <property type="molecule type" value="Transcribed_RNA"/>
</dbReference>
<dbReference type="AlphaFoldDB" id="A0A1B6G4J5"/>
<feature type="non-terminal residue" evidence="1">
    <location>
        <position position="1"/>
    </location>
</feature>
<reference evidence="1" key="1">
    <citation type="submission" date="2015-11" db="EMBL/GenBank/DDBJ databases">
        <title>De novo transcriptome assembly of four potential Pierce s Disease insect vectors from Arizona vineyards.</title>
        <authorList>
            <person name="Tassone E.E."/>
        </authorList>
    </citation>
    <scope>NUCLEOTIDE SEQUENCE</scope>
</reference>
<evidence type="ECO:0008006" key="2">
    <source>
        <dbReference type="Google" id="ProtNLM"/>
    </source>
</evidence>
<dbReference type="PANTHER" id="PTHR47326:SF1">
    <property type="entry name" value="HTH PSQ-TYPE DOMAIN-CONTAINING PROTEIN"/>
    <property type="match status" value="1"/>
</dbReference>
<proteinExistence type="predicted"/>